<keyword evidence="1" id="KW-1133">Transmembrane helix</keyword>
<sequence>MPKISILMNCYNGEEYLKEALDSVFSQTFNDWEIVFIDNCSIDNSAEIAKSYGEKIKYYKTEENIPLGAARNLGLGYCVGEYISFLDTDDIWLPEMLQEQLKAIESNDYALAYAGQVEINTDGKKIREIIPTFKEGYIFDKLLLQFDIPIVSTILRKSSLEKSKLNFDMNVSASEEYCLFMQLSIKNKFVVITKPLVKYRIHDGALTNKTISKWAKERRYTLNKIIRENIGIEEKFNTEFKEAFARAAYYESQYLVSIGKKFQAFKVLSKYAFFDKKYFLLSLILLFPSFVWRKIQQFKYGRKI</sequence>
<evidence type="ECO:0000313" key="3">
    <source>
        <dbReference type="EMBL" id="MPL78172.1"/>
    </source>
</evidence>
<evidence type="ECO:0000256" key="1">
    <source>
        <dbReference type="SAM" id="Phobius"/>
    </source>
</evidence>
<name>A0A644UH47_9ZZZZ</name>
<keyword evidence="1" id="KW-0472">Membrane</keyword>
<feature type="domain" description="Glycosyltransferase 2-like" evidence="2">
    <location>
        <begin position="5"/>
        <end position="156"/>
    </location>
</feature>
<accession>A0A644UH47</accession>
<feature type="transmembrane region" description="Helical" evidence="1">
    <location>
        <begin position="278"/>
        <end position="295"/>
    </location>
</feature>
<dbReference type="InterPro" id="IPR029044">
    <property type="entry name" value="Nucleotide-diphossugar_trans"/>
</dbReference>
<dbReference type="Pfam" id="PF00535">
    <property type="entry name" value="Glycos_transf_2"/>
    <property type="match status" value="1"/>
</dbReference>
<organism evidence="3">
    <name type="scientific">bioreactor metagenome</name>
    <dbReference type="NCBI Taxonomy" id="1076179"/>
    <lineage>
        <taxon>unclassified sequences</taxon>
        <taxon>metagenomes</taxon>
        <taxon>ecological metagenomes</taxon>
    </lineage>
</organism>
<dbReference type="SUPFAM" id="SSF53448">
    <property type="entry name" value="Nucleotide-diphospho-sugar transferases"/>
    <property type="match status" value="1"/>
</dbReference>
<reference evidence="3" key="1">
    <citation type="submission" date="2019-08" db="EMBL/GenBank/DDBJ databases">
        <authorList>
            <person name="Kucharzyk K."/>
            <person name="Murdoch R.W."/>
            <person name="Higgins S."/>
            <person name="Loffler F."/>
        </authorList>
    </citation>
    <scope>NUCLEOTIDE SEQUENCE</scope>
</reference>
<gene>
    <name evidence="3" type="ORF">SDC9_24036</name>
</gene>
<dbReference type="Gene3D" id="3.90.550.10">
    <property type="entry name" value="Spore Coat Polysaccharide Biosynthesis Protein SpsA, Chain A"/>
    <property type="match status" value="1"/>
</dbReference>
<dbReference type="InterPro" id="IPR001173">
    <property type="entry name" value="Glyco_trans_2-like"/>
</dbReference>
<proteinExistence type="predicted"/>
<protein>
    <recommendedName>
        <fullName evidence="2">Glycosyltransferase 2-like domain-containing protein</fullName>
    </recommendedName>
</protein>
<dbReference type="PANTHER" id="PTHR22916:SF3">
    <property type="entry name" value="UDP-GLCNAC:BETAGAL BETA-1,3-N-ACETYLGLUCOSAMINYLTRANSFERASE-LIKE PROTEIN 1"/>
    <property type="match status" value="1"/>
</dbReference>
<dbReference type="GO" id="GO:0016758">
    <property type="term" value="F:hexosyltransferase activity"/>
    <property type="evidence" value="ECO:0007669"/>
    <property type="project" value="UniProtKB-ARBA"/>
</dbReference>
<evidence type="ECO:0000259" key="2">
    <source>
        <dbReference type="Pfam" id="PF00535"/>
    </source>
</evidence>
<comment type="caution">
    <text evidence="3">The sequence shown here is derived from an EMBL/GenBank/DDBJ whole genome shotgun (WGS) entry which is preliminary data.</text>
</comment>
<dbReference type="EMBL" id="VSSQ01000114">
    <property type="protein sequence ID" value="MPL78172.1"/>
    <property type="molecule type" value="Genomic_DNA"/>
</dbReference>
<dbReference type="PANTHER" id="PTHR22916">
    <property type="entry name" value="GLYCOSYLTRANSFERASE"/>
    <property type="match status" value="1"/>
</dbReference>
<keyword evidence="1" id="KW-0812">Transmembrane</keyword>
<dbReference type="AlphaFoldDB" id="A0A644UH47"/>